<dbReference type="KEGG" id="alt:ambt_20335"/>
<dbReference type="InterPro" id="IPR036852">
    <property type="entry name" value="Peptidase_S8/S53_dom_sf"/>
</dbReference>
<feature type="chain" id="PRO_5003330357" evidence="6">
    <location>
        <begin position="29"/>
        <end position="451"/>
    </location>
</feature>
<dbReference type="PROSITE" id="PS00138">
    <property type="entry name" value="SUBTILASE_SER"/>
    <property type="match status" value="1"/>
</dbReference>
<dbReference type="PRINTS" id="PR00723">
    <property type="entry name" value="SUBTILISIN"/>
</dbReference>
<dbReference type="RefSeq" id="WP_013786468.1">
    <property type="nucleotide sequence ID" value="NC_015554.1"/>
</dbReference>
<dbReference type="InterPro" id="IPR000209">
    <property type="entry name" value="Peptidase_S8/S53_dom"/>
</dbReference>
<gene>
    <name evidence="8" type="ordered locus">ambt_20335</name>
</gene>
<comment type="similarity">
    <text evidence="1 5">Belongs to the peptidase S8 family.</text>
</comment>
<dbReference type="PANTHER" id="PTHR43806">
    <property type="entry name" value="PEPTIDASE S8"/>
    <property type="match status" value="1"/>
</dbReference>
<feature type="active site" description="Charge relay system" evidence="5">
    <location>
        <position position="402"/>
    </location>
</feature>
<dbReference type="InterPro" id="IPR050131">
    <property type="entry name" value="Peptidase_S8_subtilisin-like"/>
</dbReference>
<dbReference type="GO" id="GO:0006508">
    <property type="term" value="P:proteolysis"/>
    <property type="evidence" value="ECO:0007669"/>
    <property type="project" value="UniProtKB-KW"/>
</dbReference>
<dbReference type="eggNOG" id="COG1404">
    <property type="taxonomic scope" value="Bacteria"/>
</dbReference>
<protein>
    <submittedName>
        <fullName evidence="8">Peptidase S8/S53 subtilisin kexin sedolisin</fullName>
    </submittedName>
</protein>
<feature type="active site" description="Charge relay system" evidence="5">
    <location>
        <position position="253"/>
    </location>
</feature>
<sequence>MKCGSLCQRVVGGLIFTMGSVLSLNASAQLTIGRQIIEPVRPIIDSVPVDVGSVRDVLETQVTQGVESRFDTLANIPAPQFSVPSPLSLTSPSGTLVLKEVKAPDGFLALEREWLVVGSEADKTHFSHPDITIESSRHLAAIDQWIYRLKVNTSLDELSQIRNSLPETLKTQVGRNHIYLTQGMGAAESAKIKNNNQDMLANITTTDKPGVCQIPVRIGMIDTSIAQNHKALEHLVIEQQPFLPQALPTTQVHGTSVASLLADNMRAGSHLYNASVFYTRNSISQGATLLSLIDGLNYLVAKQVDVINMSLAGPENSVLANVIQKISEQGVQIIAAVGNEGPASPPLFPAAYPSTIAVTAVDNNHAIYRWANQGNYVDFAASGVSVEVAHPDGTTSRETGTSMATPFVSARYACLFRASSNPAQALVTLRDQAIDAGAPGRDPVFGVGILH</sequence>
<evidence type="ECO:0000259" key="7">
    <source>
        <dbReference type="Pfam" id="PF00082"/>
    </source>
</evidence>
<accession>F5Z6P5</accession>
<feature type="active site" description="Charge relay system" evidence="5">
    <location>
        <position position="222"/>
    </location>
</feature>
<dbReference type="HOGENOM" id="CLU_011263_21_1_6"/>
<dbReference type="GO" id="GO:0004252">
    <property type="term" value="F:serine-type endopeptidase activity"/>
    <property type="evidence" value="ECO:0007669"/>
    <property type="project" value="UniProtKB-UniRule"/>
</dbReference>
<dbReference type="Pfam" id="PF00082">
    <property type="entry name" value="Peptidase_S8"/>
    <property type="match status" value="1"/>
</dbReference>
<dbReference type="Gene3D" id="3.40.50.200">
    <property type="entry name" value="Peptidase S8/S53 domain"/>
    <property type="match status" value="1"/>
</dbReference>
<name>F5Z6P5_ALTNA</name>
<proteinExistence type="inferred from homology"/>
<keyword evidence="9" id="KW-1185">Reference proteome</keyword>
<dbReference type="AlphaFoldDB" id="F5Z6P5"/>
<keyword evidence="6" id="KW-0732">Signal</keyword>
<keyword evidence="3 5" id="KW-0378">Hydrolase</keyword>
<dbReference type="InterPro" id="IPR015500">
    <property type="entry name" value="Peptidase_S8_subtilisin-rel"/>
</dbReference>
<dbReference type="InterPro" id="IPR023828">
    <property type="entry name" value="Peptidase_S8_Ser-AS"/>
</dbReference>
<feature type="signal peptide" evidence="6">
    <location>
        <begin position="1"/>
        <end position="28"/>
    </location>
</feature>
<evidence type="ECO:0000313" key="8">
    <source>
        <dbReference type="EMBL" id="AEF05558.1"/>
    </source>
</evidence>
<dbReference type="EMBL" id="CP002339">
    <property type="protein sequence ID" value="AEF05558.1"/>
    <property type="molecule type" value="Genomic_DNA"/>
</dbReference>
<reference evidence="8 9" key="1">
    <citation type="journal article" date="2011" name="J. Bacteriol.">
        <title>Complete genome sequence of the polycyclic aromatic hydrocarbon-degrading bacterium Alteromonas sp. strain SN2.</title>
        <authorList>
            <person name="Jin H.M."/>
            <person name="Jeong H."/>
            <person name="Moon E.J."/>
            <person name="Math R.K."/>
            <person name="Lee K."/>
            <person name="Kim H.J."/>
            <person name="Jeon C.O."/>
            <person name="Oh T.K."/>
            <person name="Kim J.F."/>
        </authorList>
    </citation>
    <scope>NUCLEOTIDE SEQUENCE [LARGE SCALE GENOMIC DNA]</scope>
    <source>
        <strain evidence="9">JCM 17741 / KACC 18427 / KCTC 11700BP / SN2</strain>
    </source>
</reference>
<evidence type="ECO:0000256" key="1">
    <source>
        <dbReference type="ARBA" id="ARBA00011073"/>
    </source>
</evidence>
<dbReference type="CDD" id="cd05561">
    <property type="entry name" value="Peptidases_S8_4"/>
    <property type="match status" value="1"/>
</dbReference>
<evidence type="ECO:0000256" key="5">
    <source>
        <dbReference type="PROSITE-ProRule" id="PRU01240"/>
    </source>
</evidence>
<keyword evidence="4 5" id="KW-0720">Serine protease</keyword>
<dbReference type="Proteomes" id="UP000000683">
    <property type="component" value="Chromosome"/>
</dbReference>
<dbReference type="OrthoDB" id="5405281at2"/>
<evidence type="ECO:0000256" key="4">
    <source>
        <dbReference type="ARBA" id="ARBA00022825"/>
    </source>
</evidence>
<feature type="domain" description="Peptidase S8/S53" evidence="7">
    <location>
        <begin position="216"/>
        <end position="445"/>
    </location>
</feature>
<keyword evidence="2 5" id="KW-0645">Protease</keyword>
<evidence type="ECO:0000313" key="9">
    <source>
        <dbReference type="Proteomes" id="UP000000683"/>
    </source>
</evidence>
<evidence type="ECO:0000256" key="3">
    <source>
        <dbReference type="ARBA" id="ARBA00022801"/>
    </source>
</evidence>
<dbReference type="SUPFAM" id="SSF52743">
    <property type="entry name" value="Subtilisin-like"/>
    <property type="match status" value="1"/>
</dbReference>
<evidence type="ECO:0000256" key="2">
    <source>
        <dbReference type="ARBA" id="ARBA00022670"/>
    </source>
</evidence>
<dbReference type="PANTHER" id="PTHR43806:SF11">
    <property type="entry name" value="CEREVISIN-RELATED"/>
    <property type="match status" value="1"/>
</dbReference>
<dbReference type="PROSITE" id="PS51892">
    <property type="entry name" value="SUBTILASE"/>
    <property type="match status" value="1"/>
</dbReference>
<organism evidence="8 9">
    <name type="scientific">Alteromonas naphthalenivorans</name>
    <dbReference type="NCBI Taxonomy" id="715451"/>
    <lineage>
        <taxon>Bacteria</taxon>
        <taxon>Pseudomonadati</taxon>
        <taxon>Pseudomonadota</taxon>
        <taxon>Gammaproteobacteria</taxon>
        <taxon>Alteromonadales</taxon>
        <taxon>Alteromonadaceae</taxon>
        <taxon>Alteromonas/Salinimonas group</taxon>
        <taxon>Alteromonas</taxon>
    </lineage>
</organism>
<evidence type="ECO:0000256" key="6">
    <source>
        <dbReference type="SAM" id="SignalP"/>
    </source>
</evidence>